<gene>
    <name evidence="2" type="ORF">VHUM_03237</name>
</gene>
<sequence length="307" mass="32085">MFKRKSKTGTSPVASTGSALAGLNFKGAGGSKSAAAPTTTARPSWNTSLAPDPKGSPNQPFPAREGVAFLDCRVTLAPQKELGYLLVALGKAKIRPVLVPAVLKIVGTTIKEKGKHGVLGDRAVLEQHLKAALDAVGAPPNIVADFNPALDMSWLEEKRYELPAKVEENIWLAMVNGIDEKPGNGTLEKAGKAPNGKQTPEAAKQTSDRLTIINEIVSVCNNTKGPHLLFTTDSVIESSAVADFGGPDLGCTVFDMDRVASLGLKSAADGDAAVQRLLAKVQQGLATSPAPVAPRQFASYDLAPDEA</sequence>
<organism evidence="2 3">
    <name type="scientific">Vanrija humicola</name>
    <name type="common">Yeast</name>
    <name type="synonym">Cryptococcus humicola</name>
    <dbReference type="NCBI Taxonomy" id="5417"/>
    <lineage>
        <taxon>Eukaryota</taxon>
        <taxon>Fungi</taxon>
        <taxon>Dikarya</taxon>
        <taxon>Basidiomycota</taxon>
        <taxon>Agaricomycotina</taxon>
        <taxon>Tremellomycetes</taxon>
        <taxon>Trichosporonales</taxon>
        <taxon>Trichosporonaceae</taxon>
        <taxon>Vanrija</taxon>
    </lineage>
</organism>
<evidence type="ECO:0000313" key="2">
    <source>
        <dbReference type="EMBL" id="TXT07517.1"/>
    </source>
</evidence>
<dbReference type="AlphaFoldDB" id="A0A7D8V0N0"/>
<proteinExistence type="predicted"/>
<evidence type="ECO:0000313" key="3">
    <source>
        <dbReference type="Proteomes" id="UP000473826"/>
    </source>
</evidence>
<feature type="region of interest" description="Disordered" evidence="1">
    <location>
        <begin position="28"/>
        <end position="62"/>
    </location>
</feature>
<keyword evidence="3" id="KW-1185">Reference proteome</keyword>
<dbReference type="Proteomes" id="UP000473826">
    <property type="component" value="Unassembled WGS sequence"/>
</dbReference>
<feature type="region of interest" description="Disordered" evidence="1">
    <location>
        <begin position="183"/>
        <end position="205"/>
    </location>
</feature>
<protein>
    <submittedName>
        <fullName evidence="2">Uncharacterized protein</fullName>
    </submittedName>
</protein>
<dbReference type="OrthoDB" id="2593987at2759"/>
<evidence type="ECO:0000256" key="1">
    <source>
        <dbReference type="SAM" id="MobiDB-lite"/>
    </source>
</evidence>
<name>A0A7D8V0N0_VANHU</name>
<comment type="caution">
    <text evidence="2">The sequence shown here is derived from an EMBL/GenBank/DDBJ whole genome shotgun (WGS) entry which is preliminary data.</text>
</comment>
<feature type="compositionally biased region" description="Low complexity" evidence="1">
    <location>
        <begin position="31"/>
        <end position="44"/>
    </location>
</feature>
<reference evidence="2 3" key="1">
    <citation type="journal article" date="2019" name="PLoS Genet.">
        <title>Convergent evolution of linked mating-type loci in basidiomycete fungi.</title>
        <authorList>
            <person name="Sun S."/>
            <person name="Coelho M.A."/>
            <person name="Heitman J."/>
            <person name="Nowrousian M."/>
        </authorList>
    </citation>
    <scope>NUCLEOTIDE SEQUENCE [LARGE SCALE GENOMIC DNA]</scope>
    <source>
        <strain evidence="2 3">CBS 4282</strain>
    </source>
</reference>
<dbReference type="EMBL" id="QKWK01000008">
    <property type="protein sequence ID" value="TXT07517.1"/>
    <property type="molecule type" value="Genomic_DNA"/>
</dbReference>
<accession>A0A7D8V0N0</accession>